<organism evidence="1 2">
    <name type="scientific">Brucella daejeonensis</name>
    <dbReference type="NCBI Taxonomy" id="659015"/>
    <lineage>
        <taxon>Bacteria</taxon>
        <taxon>Pseudomonadati</taxon>
        <taxon>Pseudomonadota</taxon>
        <taxon>Alphaproteobacteria</taxon>
        <taxon>Hyphomicrobiales</taxon>
        <taxon>Brucellaceae</taxon>
        <taxon>Brucella/Ochrobactrum group</taxon>
        <taxon>Brucella</taxon>
    </lineage>
</organism>
<proteinExistence type="predicted"/>
<sequence>MPTLAMKCPRHMVRFVASFVPIIIVEGVDTTLDLLHARCTKVAHVQDRYICH</sequence>
<keyword evidence="2" id="KW-1185">Reference proteome</keyword>
<name>A0A7W9B1Q8_9HYPH</name>
<dbReference type="EMBL" id="JACIJG010000047">
    <property type="protein sequence ID" value="MBB5704657.1"/>
    <property type="molecule type" value="Genomic_DNA"/>
</dbReference>
<protein>
    <submittedName>
        <fullName evidence="1">Uncharacterized protein</fullName>
    </submittedName>
</protein>
<comment type="caution">
    <text evidence="1">The sequence shown here is derived from an EMBL/GenBank/DDBJ whole genome shotgun (WGS) entry which is preliminary data.</text>
</comment>
<gene>
    <name evidence="1" type="ORF">FHS76_004587</name>
</gene>
<dbReference type="Proteomes" id="UP000555546">
    <property type="component" value="Unassembled WGS sequence"/>
</dbReference>
<accession>A0A7W9B1Q8</accession>
<reference evidence="1 2" key="1">
    <citation type="submission" date="2020-08" db="EMBL/GenBank/DDBJ databases">
        <title>Genomic Encyclopedia of Type Strains, Phase IV (KMG-IV): sequencing the most valuable type-strain genomes for metagenomic binning, comparative biology and taxonomic classification.</title>
        <authorList>
            <person name="Goeker M."/>
        </authorList>
    </citation>
    <scope>NUCLEOTIDE SEQUENCE [LARGE SCALE GENOMIC DNA]</scope>
    <source>
        <strain evidence="1 2">DSM 26944</strain>
    </source>
</reference>
<dbReference type="AlphaFoldDB" id="A0A7W9B1Q8"/>
<evidence type="ECO:0000313" key="1">
    <source>
        <dbReference type="EMBL" id="MBB5704657.1"/>
    </source>
</evidence>
<evidence type="ECO:0000313" key="2">
    <source>
        <dbReference type="Proteomes" id="UP000555546"/>
    </source>
</evidence>